<dbReference type="InterPro" id="IPR003615">
    <property type="entry name" value="HNH_nuc"/>
</dbReference>
<feature type="compositionally biased region" description="Basic and acidic residues" evidence="1">
    <location>
        <begin position="1"/>
        <end position="11"/>
    </location>
</feature>
<dbReference type="Proteomes" id="UP000801864">
    <property type="component" value="Unassembled WGS sequence"/>
</dbReference>
<reference evidence="3 4" key="1">
    <citation type="submission" date="2018-06" db="EMBL/GenBank/DDBJ databases">
        <title>Genome analysis of cellulolytic fungus Trichoderma lentiforme CFAM-422.</title>
        <authorList>
            <person name="Steindorff A.S."/>
            <person name="Formighieri E.F."/>
            <person name="Midorikawa G.E.O."/>
            <person name="Tamietti M.S."/>
            <person name="Ramos E.Z."/>
            <person name="Silva A.S."/>
            <person name="Bon E.P.S."/>
            <person name="Mendes T.D."/>
            <person name="Damaso M.C.T."/>
            <person name="Favaro L.C.L."/>
        </authorList>
    </citation>
    <scope>NUCLEOTIDE SEQUENCE [LARGE SCALE GENOMIC DNA]</scope>
    <source>
        <strain evidence="3 4">CFAM-422</strain>
    </source>
</reference>
<evidence type="ECO:0000313" key="3">
    <source>
        <dbReference type="EMBL" id="KAF3066209.1"/>
    </source>
</evidence>
<evidence type="ECO:0000313" key="4">
    <source>
        <dbReference type="Proteomes" id="UP000801864"/>
    </source>
</evidence>
<proteinExistence type="predicted"/>
<name>A0A9P4X9V1_9HYPO</name>
<protein>
    <recommendedName>
        <fullName evidence="2">HNH nuclease domain-containing protein</fullName>
    </recommendedName>
</protein>
<feature type="domain" description="HNH nuclease" evidence="2">
    <location>
        <begin position="72"/>
        <end position="154"/>
    </location>
</feature>
<comment type="caution">
    <text evidence="3">The sequence shown here is derived from an EMBL/GenBank/DDBJ whole genome shotgun (WGS) entry which is preliminary data.</text>
</comment>
<dbReference type="Pfam" id="PF13391">
    <property type="entry name" value="HNH_2"/>
    <property type="match status" value="1"/>
</dbReference>
<dbReference type="AlphaFoldDB" id="A0A9P4X9V1"/>
<evidence type="ECO:0000259" key="2">
    <source>
        <dbReference type="Pfam" id="PF13391"/>
    </source>
</evidence>
<sequence length="291" mass="31869">MPGDIPTHEETIPEASAGGSQSGSSWHGNSIHGSSRRGSGRCESSHDGTDTTVIKPNAKERDKCFARDGGVCILTGAAYPEVCHIIPFAITASAASIDQCHLYVPTVKGLLGSQDAQSLRDLLDLGPGSSDEAWNMLCLHPTLHDWWGKCFFGFKFHGIIPSLNDENCTIQLQFHWLPRNGSDPEERTKADNDAITRMLQKIQQDEGLIMESRKENCRPIETGDVFSLVMAKEEAAKMKVMIDIQWANAKLAAISGAAHFWEPEPPAGYSSGPEVDRSDYVAAWRETLQSD</sequence>
<dbReference type="EMBL" id="QLNT01000017">
    <property type="protein sequence ID" value="KAF3066209.1"/>
    <property type="molecule type" value="Genomic_DNA"/>
</dbReference>
<gene>
    <name evidence="3" type="ORF">CFAM422_009448</name>
</gene>
<feature type="compositionally biased region" description="Low complexity" evidence="1">
    <location>
        <begin position="16"/>
        <end position="30"/>
    </location>
</feature>
<keyword evidence="4" id="KW-1185">Reference proteome</keyword>
<feature type="region of interest" description="Disordered" evidence="1">
    <location>
        <begin position="1"/>
        <end position="54"/>
    </location>
</feature>
<accession>A0A9P4X9V1</accession>
<organism evidence="3 4">
    <name type="scientific">Trichoderma lentiforme</name>
    <dbReference type="NCBI Taxonomy" id="1567552"/>
    <lineage>
        <taxon>Eukaryota</taxon>
        <taxon>Fungi</taxon>
        <taxon>Dikarya</taxon>
        <taxon>Ascomycota</taxon>
        <taxon>Pezizomycotina</taxon>
        <taxon>Sordariomycetes</taxon>
        <taxon>Hypocreomycetidae</taxon>
        <taxon>Hypocreales</taxon>
        <taxon>Hypocreaceae</taxon>
        <taxon>Trichoderma</taxon>
    </lineage>
</organism>
<evidence type="ECO:0000256" key="1">
    <source>
        <dbReference type="SAM" id="MobiDB-lite"/>
    </source>
</evidence>